<proteinExistence type="predicted"/>
<name>A0A0C2C169_9BURK</name>
<accession>A0A0C2C169</accession>
<dbReference type="STRING" id="709839.TSA66_01090"/>
<sequence>MSAVLKPIYLDLPTVASATSLSEASVKKMVRENLFPKPRMLSGRRVAWLLREIEEWAEARPISDLLPPPNAGVRKES</sequence>
<evidence type="ECO:0000313" key="1">
    <source>
        <dbReference type="EMBL" id="KIF83568.1"/>
    </source>
</evidence>
<dbReference type="OrthoDB" id="8779547at2"/>
<comment type="caution">
    <text evidence="3">The sequence shown here is derived from an EMBL/GenBank/DDBJ whole genome shotgun (WGS) entry which is preliminary data.</text>
</comment>
<dbReference type="AlphaFoldDB" id="A0A0C2C169"/>
<keyword evidence="4" id="KW-1185">Reference proteome</keyword>
<protein>
    <recommendedName>
        <fullName evidence="5">AlpA family transcriptional regulator</fullName>
    </recommendedName>
</protein>
<evidence type="ECO:0000313" key="2">
    <source>
        <dbReference type="EMBL" id="KIF83572.1"/>
    </source>
</evidence>
<dbReference type="Pfam" id="PF05930">
    <property type="entry name" value="Phage_AlpA"/>
    <property type="match status" value="1"/>
</dbReference>
<organism evidence="3 4">
    <name type="scientific">Noviherbaspirillum autotrophicum</name>
    <dbReference type="NCBI Taxonomy" id="709839"/>
    <lineage>
        <taxon>Bacteria</taxon>
        <taxon>Pseudomonadati</taxon>
        <taxon>Pseudomonadota</taxon>
        <taxon>Betaproteobacteria</taxon>
        <taxon>Burkholderiales</taxon>
        <taxon>Oxalobacteraceae</taxon>
        <taxon>Noviherbaspirillum</taxon>
    </lineage>
</organism>
<evidence type="ECO:0008006" key="5">
    <source>
        <dbReference type="Google" id="ProtNLM"/>
    </source>
</evidence>
<dbReference type="InterPro" id="IPR010260">
    <property type="entry name" value="AlpA"/>
</dbReference>
<dbReference type="EMBL" id="JWJG01000028">
    <property type="protein sequence ID" value="KIF83568.1"/>
    <property type="molecule type" value="Genomic_DNA"/>
</dbReference>
<dbReference type="RefSeq" id="WP_040038650.1">
    <property type="nucleotide sequence ID" value="NZ_JWJG01000010.1"/>
</dbReference>
<dbReference type="EMBL" id="JWJG01000010">
    <property type="protein sequence ID" value="KIF84066.1"/>
    <property type="molecule type" value="Genomic_DNA"/>
</dbReference>
<reference evidence="3 4" key="1">
    <citation type="submission" date="2014-12" db="EMBL/GenBank/DDBJ databases">
        <title>Denitrispirillum autotrophicum gen. nov., sp. nov., Denitrifying, Facultatively Autotrophic Bacteria Isolated from Rice Paddy Soil.</title>
        <authorList>
            <person name="Ishii S."/>
            <person name="Ashida N."/>
            <person name="Ohno H."/>
            <person name="Otsuka S."/>
            <person name="Yokota A."/>
            <person name="Senoo K."/>
        </authorList>
    </citation>
    <scope>NUCLEOTIDE SEQUENCE [LARGE SCALE GENOMIC DNA]</scope>
    <source>
        <strain evidence="3 4">TSA66</strain>
    </source>
</reference>
<dbReference type="Gene3D" id="1.10.238.160">
    <property type="match status" value="1"/>
</dbReference>
<evidence type="ECO:0000313" key="3">
    <source>
        <dbReference type="EMBL" id="KIF84066.1"/>
    </source>
</evidence>
<gene>
    <name evidence="3" type="ORF">TSA66_01090</name>
    <name evidence="1" type="ORF">TSA66_08155</name>
    <name evidence="2" type="ORF">TSA66_08400</name>
</gene>
<dbReference type="EMBL" id="JWJG01000028">
    <property type="protein sequence ID" value="KIF83572.1"/>
    <property type="molecule type" value="Genomic_DNA"/>
</dbReference>
<dbReference type="Proteomes" id="UP000031572">
    <property type="component" value="Unassembled WGS sequence"/>
</dbReference>
<evidence type="ECO:0000313" key="4">
    <source>
        <dbReference type="Proteomes" id="UP000031572"/>
    </source>
</evidence>